<reference evidence="14" key="1">
    <citation type="journal article" date="2019" name="Database">
        <title>The radish genome database (RadishGD): an integrated information resource for radish genomics.</title>
        <authorList>
            <person name="Yu H.J."/>
            <person name="Baek S."/>
            <person name="Lee Y.J."/>
            <person name="Cho A."/>
            <person name="Mun J.H."/>
        </authorList>
    </citation>
    <scope>NUCLEOTIDE SEQUENCE [LARGE SCALE GENOMIC DNA]</scope>
    <source>
        <strain evidence="14">cv. WK10039</strain>
    </source>
</reference>
<evidence type="ECO:0000256" key="2">
    <source>
        <dbReference type="ARBA" id="ARBA00012513"/>
    </source>
</evidence>
<feature type="domain" description="ACT" evidence="13">
    <location>
        <begin position="80"/>
        <end position="154"/>
    </location>
</feature>
<dbReference type="InterPro" id="IPR011009">
    <property type="entry name" value="Kinase-like_dom_sf"/>
</dbReference>
<gene>
    <name evidence="15" type="primary">LOC108821736</name>
</gene>
<protein>
    <recommendedName>
        <fullName evidence="2">non-specific serine/threonine protein kinase</fullName>
        <ecNumber evidence="2">2.7.11.1</ecNumber>
    </recommendedName>
</protein>
<dbReference type="InterPro" id="IPR002912">
    <property type="entry name" value="ACT_dom"/>
</dbReference>
<comment type="catalytic activity">
    <reaction evidence="10">
        <text>L-seryl-[protein] + ATP = O-phospho-L-seryl-[protein] + ADP + H(+)</text>
        <dbReference type="Rhea" id="RHEA:17989"/>
        <dbReference type="Rhea" id="RHEA-COMP:9863"/>
        <dbReference type="Rhea" id="RHEA-COMP:11604"/>
        <dbReference type="ChEBI" id="CHEBI:15378"/>
        <dbReference type="ChEBI" id="CHEBI:29999"/>
        <dbReference type="ChEBI" id="CHEBI:30616"/>
        <dbReference type="ChEBI" id="CHEBI:83421"/>
        <dbReference type="ChEBI" id="CHEBI:456216"/>
        <dbReference type="EC" id="2.7.11.1"/>
    </reaction>
</comment>
<dbReference type="PRINTS" id="PR00109">
    <property type="entry name" value="TYRKINASE"/>
</dbReference>
<dbReference type="FunFam" id="1.10.510.10:FF:000316">
    <property type="entry name" value="serine/threonine-protein kinase HT1"/>
    <property type="match status" value="1"/>
</dbReference>
<evidence type="ECO:0000259" key="12">
    <source>
        <dbReference type="PROSITE" id="PS50011"/>
    </source>
</evidence>
<dbReference type="Gene3D" id="3.30.70.260">
    <property type="match status" value="1"/>
</dbReference>
<feature type="region of interest" description="Disordered" evidence="11">
    <location>
        <begin position="13"/>
        <end position="48"/>
    </location>
</feature>
<evidence type="ECO:0000256" key="4">
    <source>
        <dbReference type="ARBA" id="ARBA00022553"/>
    </source>
</evidence>
<dbReference type="SMART" id="SM00220">
    <property type="entry name" value="S_TKc"/>
    <property type="match status" value="1"/>
</dbReference>
<dbReference type="PANTHER" id="PTHR44329:SF128">
    <property type="entry name" value="SERINE_THREONINE-PROTEIN KINASE STY46"/>
    <property type="match status" value="1"/>
</dbReference>
<dbReference type="InterPro" id="IPR000719">
    <property type="entry name" value="Prot_kinase_dom"/>
</dbReference>
<dbReference type="FunFam" id="3.30.200.20:FF:000060">
    <property type="entry name" value="Serine/threonine-protein kinase isoform 1"/>
    <property type="match status" value="1"/>
</dbReference>
<accession>A0A6J0KRL6</accession>
<keyword evidence="14" id="KW-1185">Reference proteome</keyword>
<sequence>MFGDSSFLKVQPPGISAADSTTLDSLTNEPDQQTSTRKSIHPPPAFGSSPNLEALALVATISHDEEGDNSVPNNSRPLHEITFSTVDKPKLLFQLTALLAELGLNIQEAHAFSTTDGYSLDVFVVDGWPYEEVDRLRIALEKEAAKIELQDQSWPMQQSFSPEKENAQTGVRTAKDHVSIPTDGTDVWEINLQHLKFGHKIASGSYGDLYKGTYCSQEVAIKVLKPERLDSELEKEFAQEVFIMRKVRHKNVVQFIGACTKPPHLCIVTEFMPGGSVYDYLHKQKGVFKLPALLKVAIDICKGMNYLHQNNIIHRDLKAANLLMDEHEVVKVADFGVARVKAQTGVMTAETGTYRWMAPEVIEHKPYDHKADVFSYGIVLWELLTGKIPYEYMTPLQAAVGVVQKGLRPTIAKKTHPKMRELMERLWEKDPTLRPDFSEIIDQLQEISKEVEDEEEEKKRSPTGGGGIFAALRRTATHH</sequence>
<dbReference type="Gene3D" id="3.30.200.20">
    <property type="entry name" value="Phosphorylase Kinase, domain 1"/>
    <property type="match status" value="1"/>
</dbReference>
<evidence type="ECO:0000313" key="14">
    <source>
        <dbReference type="Proteomes" id="UP000504610"/>
    </source>
</evidence>
<dbReference type="CDD" id="cd13999">
    <property type="entry name" value="STKc_MAP3K-like"/>
    <property type="match status" value="1"/>
</dbReference>
<keyword evidence="3" id="KW-0723">Serine/threonine-protein kinase</keyword>
<name>A0A6J0KRL6_RAPSA</name>
<organism evidence="14 15">
    <name type="scientific">Raphanus sativus</name>
    <name type="common">Radish</name>
    <name type="synonym">Raphanus raphanistrum var. sativus</name>
    <dbReference type="NCBI Taxonomy" id="3726"/>
    <lineage>
        <taxon>Eukaryota</taxon>
        <taxon>Viridiplantae</taxon>
        <taxon>Streptophyta</taxon>
        <taxon>Embryophyta</taxon>
        <taxon>Tracheophyta</taxon>
        <taxon>Spermatophyta</taxon>
        <taxon>Magnoliopsida</taxon>
        <taxon>eudicotyledons</taxon>
        <taxon>Gunneridae</taxon>
        <taxon>Pentapetalae</taxon>
        <taxon>rosids</taxon>
        <taxon>malvids</taxon>
        <taxon>Brassicales</taxon>
        <taxon>Brassicaceae</taxon>
        <taxon>Brassiceae</taxon>
        <taxon>Raphanus</taxon>
    </lineage>
</organism>
<dbReference type="OrthoDB" id="4062651at2759"/>
<dbReference type="PROSITE" id="PS51671">
    <property type="entry name" value="ACT"/>
    <property type="match status" value="1"/>
</dbReference>
<dbReference type="EC" id="2.7.11.1" evidence="2"/>
<dbReference type="PROSITE" id="PS50011">
    <property type="entry name" value="PROTEIN_KINASE_DOM"/>
    <property type="match status" value="1"/>
</dbReference>
<comment type="catalytic activity">
    <reaction evidence="9">
        <text>L-threonyl-[protein] + ATP = O-phospho-L-threonyl-[protein] + ADP + H(+)</text>
        <dbReference type="Rhea" id="RHEA:46608"/>
        <dbReference type="Rhea" id="RHEA-COMP:11060"/>
        <dbReference type="Rhea" id="RHEA-COMP:11605"/>
        <dbReference type="ChEBI" id="CHEBI:15378"/>
        <dbReference type="ChEBI" id="CHEBI:30013"/>
        <dbReference type="ChEBI" id="CHEBI:30616"/>
        <dbReference type="ChEBI" id="CHEBI:61977"/>
        <dbReference type="ChEBI" id="CHEBI:456216"/>
        <dbReference type="EC" id="2.7.11.1"/>
    </reaction>
</comment>
<dbReference type="InterPro" id="IPR008271">
    <property type="entry name" value="Ser/Thr_kinase_AS"/>
</dbReference>
<reference evidence="15" key="2">
    <citation type="submission" date="2025-08" db="UniProtKB">
        <authorList>
            <consortium name="RefSeq"/>
        </authorList>
    </citation>
    <scope>IDENTIFICATION</scope>
    <source>
        <tissue evidence="15">Leaf</tissue>
    </source>
</reference>
<dbReference type="SUPFAM" id="SSF55021">
    <property type="entry name" value="ACT-like"/>
    <property type="match status" value="1"/>
</dbReference>
<evidence type="ECO:0000256" key="6">
    <source>
        <dbReference type="ARBA" id="ARBA00022741"/>
    </source>
</evidence>
<keyword evidence="8" id="KW-0067">ATP-binding</keyword>
<dbReference type="Pfam" id="PF07714">
    <property type="entry name" value="PK_Tyr_Ser-Thr"/>
    <property type="match status" value="1"/>
</dbReference>
<feature type="region of interest" description="Disordered" evidence="11">
    <location>
        <begin position="449"/>
        <end position="479"/>
    </location>
</feature>
<feature type="compositionally biased region" description="Polar residues" evidence="11">
    <location>
        <begin position="18"/>
        <end position="37"/>
    </location>
</feature>
<proteinExistence type="inferred from homology"/>
<dbReference type="Pfam" id="PF01842">
    <property type="entry name" value="ACT"/>
    <property type="match status" value="1"/>
</dbReference>
<dbReference type="Gene3D" id="1.10.510.10">
    <property type="entry name" value="Transferase(Phosphotransferase) domain 1"/>
    <property type="match status" value="1"/>
</dbReference>
<keyword evidence="6" id="KW-0547">Nucleotide-binding</keyword>
<evidence type="ECO:0000256" key="7">
    <source>
        <dbReference type="ARBA" id="ARBA00022777"/>
    </source>
</evidence>
<evidence type="ECO:0000256" key="10">
    <source>
        <dbReference type="ARBA" id="ARBA00048679"/>
    </source>
</evidence>
<evidence type="ECO:0000256" key="9">
    <source>
        <dbReference type="ARBA" id="ARBA00047899"/>
    </source>
</evidence>
<dbReference type="PANTHER" id="PTHR44329">
    <property type="entry name" value="SERINE/THREONINE-PROTEIN KINASE TNNI3K-RELATED"/>
    <property type="match status" value="1"/>
</dbReference>
<dbReference type="AlphaFoldDB" id="A0A6J0KRL6"/>
<keyword evidence="5" id="KW-0808">Transferase</keyword>
<dbReference type="InterPro" id="IPR051681">
    <property type="entry name" value="Ser/Thr_Kinases-Pseudokinases"/>
</dbReference>
<evidence type="ECO:0000256" key="1">
    <source>
        <dbReference type="ARBA" id="ARBA00010507"/>
    </source>
</evidence>
<dbReference type="GeneID" id="108821736"/>
<dbReference type="GO" id="GO:0004674">
    <property type="term" value="F:protein serine/threonine kinase activity"/>
    <property type="evidence" value="ECO:0007669"/>
    <property type="project" value="UniProtKB-KW"/>
</dbReference>
<feature type="domain" description="Protein kinase" evidence="12">
    <location>
        <begin position="195"/>
        <end position="447"/>
    </location>
</feature>
<evidence type="ECO:0000313" key="15">
    <source>
        <dbReference type="RefSeq" id="XP_018450228.2"/>
    </source>
</evidence>
<dbReference type="RefSeq" id="XP_018450228.2">
    <property type="nucleotide sequence ID" value="XM_018594726.2"/>
</dbReference>
<evidence type="ECO:0000256" key="3">
    <source>
        <dbReference type="ARBA" id="ARBA00022527"/>
    </source>
</evidence>
<dbReference type="SUPFAM" id="SSF56112">
    <property type="entry name" value="Protein kinase-like (PK-like)"/>
    <property type="match status" value="1"/>
</dbReference>
<evidence type="ECO:0000259" key="13">
    <source>
        <dbReference type="PROSITE" id="PS51671"/>
    </source>
</evidence>
<evidence type="ECO:0000256" key="11">
    <source>
        <dbReference type="SAM" id="MobiDB-lite"/>
    </source>
</evidence>
<dbReference type="InterPro" id="IPR001245">
    <property type="entry name" value="Ser-Thr/Tyr_kinase_cat_dom"/>
</dbReference>
<dbReference type="GO" id="GO:0005524">
    <property type="term" value="F:ATP binding"/>
    <property type="evidence" value="ECO:0007669"/>
    <property type="project" value="UniProtKB-KW"/>
</dbReference>
<dbReference type="Proteomes" id="UP000504610">
    <property type="component" value="Chromosome 8"/>
</dbReference>
<comment type="similarity">
    <text evidence="1">Belongs to the protein kinase superfamily. TKL Ser/Thr protein kinase family. RAF subfamily.</text>
</comment>
<evidence type="ECO:0000256" key="8">
    <source>
        <dbReference type="ARBA" id="ARBA00022840"/>
    </source>
</evidence>
<keyword evidence="7 15" id="KW-0418">Kinase</keyword>
<evidence type="ECO:0000256" key="5">
    <source>
        <dbReference type="ARBA" id="ARBA00022679"/>
    </source>
</evidence>
<dbReference type="InterPro" id="IPR045865">
    <property type="entry name" value="ACT-like_dom_sf"/>
</dbReference>
<keyword evidence="4" id="KW-0597">Phosphoprotein</keyword>
<dbReference type="PROSITE" id="PS00108">
    <property type="entry name" value="PROTEIN_KINASE_ST"/>
    <property type="match status" value="1"/>
</dbReference>